<keyword evidence="7" id="KW-0969">Cilium</keyword>
<dbReference type="InterPro" id="IPR005648">
    <property type="entry name" value="FlgD"/>
</dbReference>
<dbReference type="AlphaFoldDB" id="A0A8G0ZWG9"/>
<evidence type="ECO:0000259" key="6">
    <source>
        <dbReference type="Pfam" id="PF13860"/>
    </source>
</evidence>
<keyword evidence="8" id="KW-1185">Reference proteome</keyword>
<evidence type="ECO:0000256" key="5">
    <source>
        <dbReference type="RuleBase" id="RU362076"/>
    </source>
</evidence>
<dbReference type="Pfam" id="PF13860">
    <property type="entry name" value="FlgD_ig"/>
    <property type="match status" value="1"/>
</dbReference>
<reference evidence="7" key="1">
    <citation type="submission" date="2021-02" db="EMBL/GenBank/DDBJ databases">
        <title>Rhodobacter shimadae sp. nov., an aerobic anoxygenic phototrophic bacterium isolated from a hot spring.</title>
        <authorList>
            <person name="Muramatsu S."/>
            <person name="Haruta S."/>
            <person name="Hirose S."/>
            <person name="Hanada S."/>
        </authorList>
    </citation>
    <scope>NUCLEOTIDE SEQUENCE</scope>
    <source>
        <strain evidence="7">N10</strain>
    </source>
</reference>
<comment type="function">
    <text evidence="4 5">Required for flagellar hook formation. May act as a scaffolding protein.</text>
</comment>
<dbReference type="Proteomes" id="UP000826300">
    <property type="component" value="Chromosome"/>
</dbReference>
<dbReference type="Gene3D" id="2.30.30.910">
    <property type="match status" value="1"/>
</dbReference>
<keyword evidence="7" id="KW-0966">Cell projection</keyword>
<dbReference type="InterPro" id="IPR025965">
    <property type="entry name" value="FlgD/Vpr_Ig-like"/>
</dbReference>
<comment type="similarity">
    <text evidence="1 5">Belongs to the FlgD family.</text>
</comment>
<accession>A0A8G0ZWG9</accession>
<keyword evidence="3 5" id="KW-1005">Bacterial flagellum biogenesis</keyword>
<proteinExistence type="inferred from homology"/>
<protein>
    <recommendedName>
        <fullName evidence="2 5">Basal-body rod modification protein FlgD</fullName>
    </recommendedName>
</protein>
<evidence type="ECO:0000256" key="2">
    <source>
        <dbReference type="ARBA" id="ARBA00016013"/>
    </source>
</evidence>
<dbReference type="Pfam" id="PF03963">
    <property type="entry name" value="FlgD"/>
    <property type="match status" value="1"/>
</dbReference>
<dbReference type="Gene3D" id="2.60.40.4070">
    <property type="match status" value="1"/>
</dbReference>
<dbReference type="GO" id="GO:0044781">
    <property type="term" value="P:bacterial-type flagellum organization"/>
    <property type="evidence" value="ECO:0007669"/>
    <property type="project" value="UniProtKB-UniRule"/>
</dbReference>
<dbReference type="KEGG" id="nsm:JO391_20130"/>
<sequence length="217" mass="22549">MTTAISPVASGAPSAMTAAQSTSSDYQMFLKMMTAQIRNQDPLNPMDSTAYATQLATFTGVEQQVRANQLLEGLSTQFSVLGMAQLAGWVGQQARADVPVAFDGSTPITISPNPALGATDAVLVVRDEDGAVVSRETLPVSSAPYLWLGADIAGNPLPAGTYRLELESYGGETLLATSPVESYATIIEAQAGPNGIRLLLAGGESVDATSVTALRRV</sequence>
<evidence type="ECO:0000256" key="1">
    <source>
        <dbReference type="ARBA" id="ARBA00010577"/>
    </source>
</evidence>
<feature type="domain" description="FlgD/Vpr Ig-like" evidence="6">
    <location>
        <begin position="102"/>
        <end position="169"/>
    </location>
</feature>
<dbReference type="RefSeq" id="WP_220662176.1">
    <property type="nucleotide sequence ID" value="NZ_CP069370.1"/>
</dbReference>
<evidence type="ECO:0000256" key="3">
    <source>
        <dbReference type="ARBA" id="ARBA00022795"/>
    </source>
</evidence>
<gene>
    <name evidence="7" type="primary">flgD</name>
    <name evidence="7" type="ORF">JO391_20130</name>
</gene>
<name>A0A8G0ZWG9_9RHOB</name>
<evidence type="ECO:0000313" key="7">
    <source>
        <dbReference type="EMBL" id="QYZ69960.1"/>
    </source>
</evidence>
<evidence type="ECO:0000256" key="4">
    <source>
        <dbReference type="ARBA" id="ARBA00024746"/>
    </source>
</evidence>
<keyword evidence="7" id="KW-0282">Flagellum</keyword>
<dbReference type="NCBIfam" id="NF009453">
    <property type="entry name" value="PRK12813.1"/>
    <property type="match status" value="1"/>
</dbReference>
<evidence type="ECO:0000313" key="8">
    <source>
        <dbReference type="Proteomes" id="UP000826300"/>
    </source>
</evidence>
<dbReference type="EMBL" id="CP069370">
    <property type="protein sequence ID" value="QYZ69960.1"/>
    <property type="molecule type" value="Genomic_DNA"/>
</dbReference>
<organism evidence="7 8">
    <name type="scientific">Neotabrizicola shimadae</name>
    <dbReference type="NCBI Taxonomy" id="2807096"/>
    <lineage>
        <taxon>Bacteria</taxon>
        <taxon>Pseudomonadati</taxon>
        <taxon>Pseudomonadota</taxon>
        <taxon>Alphaproteobacteria</taxon>
        <taxon>Rhodobacterales</taxon>
        <taxon>Paracoccaceae</taxon>
        <taxon>Neotabrizicola</taxon>
    </lineage>
</organism>